<sequence>MAIKHASSGDLIDLRPLGASLDDAQSTTLLRDQQLKVMRLVMPAGKELQDHAVAGPITMQCLEGVLEVTAHGSSRTMRAGDLMYLASKVPHSLRASEDASVLVTIVVVRLAS</sequence>
<comment type="caution">
    <text evidence="2">The sequence shown here is derived from an EMBL/GenBank/DDBJ whole genome shotgun (WGS) entry which is preliminary data.</text>
</comment>
<organism evidence="2 3">
    <name type="scientific">Candidatus Accumulibacter affinis</name>
    <dbReference type="NCBI Taxonomy" id="2954384"/>
    <lineage>
        <taxon>Bacteria</taxon>
        <taxon>Pseudomonadati</taxon>
        <taxon>Pseudomonadota</taxon>
        <taxon>Betaproteobacteria</taxon>
        <taxon>Candidatus Accumulibacter</taxon>
    </lineage>
</organism>
<evidence type="ECO:0000313" key="3">
    <source>
        <dbReference type="Proteomes" id="UP000706151"/>
    </source>
</evidence>
<evidence type="ECO:0000313" key="2">
    <source>
        <dbReference type="EMBL" id="MBK7956088.1"/>
    </source>
</evidence>
<proteinExistence type="predicted"/>
<feature type="domain" description="Cupin type-2" evidence="1">
    <location>
        <begin position="42"/>
        <end position="104"/>
    </location>
</feature>
<dbReference type="CDD" id="cd02230">
    <property type="entry name" value="cupin_HP0902-like"/>
    <property type="match status" value="1"/>
</dbReference>
<protein>
    <submittedName>
        <fullName evidence="2">Cupin domain-containing protein</fullName>
    </submittedName>
</protein>
<dbReference type="InterPro" id="IPR011051">
    <property type="entry name" value="RmlC_Cupin_sf"/>
</dbReference>
<name>A0A935TEV2_9PROT</name>
<reference evidence="2 3" key="1">
    <citation type="submission" date="2020-10" db="EMBL/GenBank/DDBJ databases">
        <title>Connecting structure to function with the recovery of over 1000 high-quality activated sludge metagenome-assembled genomes encoding full-length rRNA genes using long-read sequencing.</title>
        <authorList>
            <person name="Singleton C.M."/>
            <person name="Petriglieri F."/>
            <person name="Kristensen J.M."/>
            <person name="Kirkegaard R.H."/>
            <person name="Michaelsen T.Y."/>
            <person name="Andersen M.H."/>
            <person name="Karst S.M."/>
            <person name="Dueholm M.S."/>
            <person name="Nielsen P.H."/>
            <person name="Albertsen M."/>
        </authorList>
    </citation>
    <scope>NUCLEOTIDE SEQUENCE [LARGE SCALE GENOMIC DNA]</scope>
    <source>
        <strain evidence="2">Fred_18-Q3-R57-64_BAT3C.720</strain>
    </source>
</reference>
<dbReference type="Gene3D" id="2.60.120.10">
    <property type="entry name" value="Jelly Rolls"/>
    <property type="match status" value="1"/>
</dbReference>
<dbReference type="PANTHER" id="PTHR37694:SF1">
    <property type="entry name" value="SLR8022 PROTEIN"/>
    <property type="match status" value="1"/>
</dbReference>
<gene>
    <name evidence="2" type="ORF">IPK02_20245</name>
</gene>
<evidence type="ECO:0000259" key="1">
    <source>
        <dbReference type="Pfam" id="PF07883"/>
    </source>
</evidence>
<dbReference type="PANTHER" id="PTHR37694">
    <property type="entry name" value="SLR8022 PROTEIN"/>
    <property type="match status" value="1"/>
</dbReference>
<dbReference type="InterPro" id="IPR013096">
    <property type="entry name" value="Cupin_2"/>
</dbReference>
<accession>A0A935TEV2</accession>
<dbReference type="AlphaFoldDB" id="A0A935TEV2"/>
<dbReference type="EMBL" id="JADJOT010000011">
    <property type="protein sequence ID" value="MBK7956088.1"/>
    <property type="molecule type" value="Genomic_DNA"/>
</dbReference>
<dbReference type="Proteomes" id="UP000706151">
    <property type="component" value="Unassembled WGS sequence"/>
</dbReference>
<dbReference type="SUPFAM" id="SSF51182">
    <property type="entry name" value="RmlC-like cupins"/>
    <property type="match status" value="1"/>
</dbReference>
<dbReference type="Pfam" id="PF07883">
    <property type="entry name" value="Cupin_2"/>
    <property type="match status" value="1"/>
</dbReference>
<dbReference type="InterPro" id="IPR014710">
    <property type="entry name" value="RmlC-like_jellyroll"/>
</dbReference>